<dbReference type="GeneID" id="117145771"/>
<evidence type="ECO:0000313" key="4">
    <source>
        <dbReference type="Proteomes" id="UP000515162"/>
    </source>
</evidence>
<dbReference type="SUPFAM" id="SSF48371">
    <property type="entry name" value="ARM repeat"/>
    <property type="match status" value="1"/>
</dbReference>
<evidence type="ECO:0000256" key="1">
    <source>
        <dbReference type="SAM" id="MobiDB-lite"/>
    </source>
</evidence>
<dbReference type="AlphaFoldDB" id="A0A6P8KU36"/>
<dbReference type="GO" id="GO:0005737">
    <property type="term" value="C:cytoplasm"/>
    <property type="evidence" value="ECO:0007669"/>
    <property type="project" value="TreeGrafter"/>
</dbReference>
<accession>A0A6P8KU36</accession>
<organism evidence="4 5">
    <name type="scientific">Drosophila mauritiana</name>
    <name type="common">Fruit fly</name>
    <dbReference type="NCBI Taxonomy" id="7226"/>
    <lineage>
        <taxon>Eukaryota</taxon>
        <taxon>Metazoa</taxon>
        <taxon>Ecdysozoa</taxon>
        <taxon>Arthropoda</taxon>
        <taxon>Hexapoda</taxon>
        <taxon>Insecta</taxon>
        <taxon>Pterygota</taxon>
        <taxon>Neoptera</taxon>
        <taxon>Endopterygota</taxon>
        <taxon>Diptera</taxon>
        <taxon>Brachycera</taxon>
        <taxon>Muscomorpha</taxon>
        <taxon>Ephydroidea</taxon>
        <taxon>Drosophilidae</taxon>
        <taxon>Drosophila</taxon>
        <taxon>Sophophora</taxon>
    </lineage>
</organism>
<dbReference type="Pfam" id="PF24181">
    <property type="entry name" value="TPR_TTI1_C"/>
    <property type="match status" value="1"/>
</dbReference>
<dbReference type="InterPro" id="IPR049362">
    <property type="entry name" value="TTI1_rpt"/>
</dbReference>
<dbReference type="Pfam" id="PF21547">
    <property type="entry name" value="TTI1"/>
    <property type="match status" value="1"/>
</dbReference>
<feature type="domain" description="TTI1 C-terminal TPR" evidence="3">
    <location>
        <begin position="780"/>
        <end position="1043"/>
    </location>
</feature>
<protein>
    <submittedName>
        <fullName evidence="5">TELO2-interacting protein 1 homolog</fullName>
    </submittedName>
</protein>
<proteinExistence type="predicted"/>
<evidence type="ECO:0000313" key="5">
    <source>
        <dbReference type="RefSeq" id="XP_033167439.1"/>
    </source>
</evidence>
<dbReference type="InterPro" id="IPR057566">
    <property type="entry name" value="TPR_TTI1_N"/>
</dbReference>
<evidence type="ECO:0000259" key="2">
    <source>
        <dbReference type="Pfam" id="PF24173"/>
    </source>
</evidence>
<dbReference type="RefSeq" id="XP_033167439.1">
    <property type="nucleotide sequence ID" value="XM_033311548.1"/>
</dbReference>
<dbReference type="InterPro" id="IPR052587">
    <property type="entry name" value="TELO2-interacting_protein_1"/>
</dbReference>
<gene>
    <name evidence="5" type="primary">LOC117145771</name>
</gene>
<dbReference type="PANTHER" id="PTHR18460">
    <property type="entry name" value="TEL2 INTERACTING PROTEIN 1 TTI1 FAMILY MEMBER"/>
    <property type="match status" value="1"/>
</dbReference>
<dbReference type="InterPro" id="IPR016024">
    <property type="entry name" value="ARM-type_fold"/>
</dbReference>
<dbReference type="PANTHER" id="PTHR18460:SF3">
    <property type="entry name" value="TELO2-INTERACTING PROTEIN 1 HOMOLOG"/>
    <property type="match status" value="1"/>
</dbReference>
<feature type="region of interest" description="Disordered" evidence="1">
    <location>
        <begin position="829"/>
        <end position="858"/>
    </location>
</feature>
<dbReference type="Proteomes" id="UP000515162">
    <property type="component" value="Chromosome 3R"/>
</dbReference>
<reference evidence="5" key="1">
    <citation type="submission" date="2025-08" db="UniProtKB">
        <authorList>
            <consortium name="RefSeq"/>
        </authorList>
    </citation>
    <scope>IDENTIFICATION</scope>
    <source>
        <strain evidence="5">Mau12</strain>
        <tissue evidence="5">Whole Body</tissue>
    </source>
</reference>
<feature type="domain" description="TTI1 N-terminal TPR" evidence="2">
    <location>
        <begin position="10"/>
        <end position="368"/>
    </location>
</feature>
<dbReference type="CTD" id="9675"/>
<name>A0A6P8KU36_DROMA</name>
<dbReference type="Pfam" id="PF24173">
    <property type="entry name" value="TPR_TTI1_N"/>
    <property type="match status" value="1"/>
</dbReference>
<dbReference type="Pfam" id="PF24176">
    <property type="entry name" value="TPR_TTI1_2nd"/>
    <property type="match status" value="1"/>
</dbReference>
<sequence length="1082" mass="123697">MMHLEWYVTKIKPAVEGFIKEPSKDTLSVVERAIEGFNFGEMRIYQVQTVVPLVVKLDELTGENQELRTSLMNCLSNIVSKTYLADEKGLRSILVVVLQQVRDSKTAAMRPNLSEEIKLAAVQCIFEALRRSTTDVVESFYVKETAMVIGQILIMLLEIIEQEKYRKLVQTAIQCLMMVFYVHDESDQVDVVLRSQVANTIFIFLPKVLIVLFKTSMKDDKVGETIKSMAIQALGRIICIMFEETTDEFLKMRYDGDAFRKLFKNNEDLLAQQCDFTFFGSKKATTEQNEERLHQMQTELRSHQWVAATSRRLRPIFAEMSILRAHSALRVRESYSDMCCLLLKHCAYNLRGNFLHVLESVLALSEDENEKIAQRCRDTLILLQQQASSQDIFDENAEMLLDAHLNKWPRILHRCEEKEQFAELLFFKGFLRNVNTDKLQLLLLVPKNLEMFVTCLLTALDQRPTRDLLNEEYSLRRIREGDSKGLAAELAKLPWRQFKHLSSKRTVDILYDIGALLGTEPTINRLVFDYCQELIQQRSSSMNECVLLLTLMVTPQEKKARQSRLVLAKLFLDQILRDEHWNLALQPDSAWRLKVNKPTHWFEDRTPGIFSSAIEVRTQDCDSDDEQTEVVGSRVTIADAQFNVLHTCLILDAVGHCARFIGDTFDRHIFLSLHKVLLKVASSNTIVHQAASFAFVSMQYALKYAEPSHFIECSTDYITFHLNALLKRSPDSTAAVDILTVVLQYSTRGNVPHLESLFQTIREECSKSHQTTNVHSYLRVFKAFLNHVSDWHDDAAAEVNAELPMQVDEEQNVLSTWMSVLERPKLLNDMNGDTNMADAEESAKDEADDADDTEAKPTKPVLPRHVEMVKDILGQVIKFISTADQGQQIAALECFSSGLPLLADYEDELLPLVHLVWQPLIEKFRQKDALVLNRCFTLLHLLGVHAKDFILKRSLSDVIPQLKQFLKAASLHSSTETSQAQTQEYKLQLKLLKSLADFILGLQIEGRHLHEIMSTVVIYLSQVQPQELQTPARAFFLQLISYNGPFVYVTLLQRAHLKDYQANVNQIFGVMGFSIASGADLD</sequence>
<dbReference type="InterPro" id="IPR057567">
    <property type="entry name" value="TPR_TTI1_C"/>
</dbReference>
<evidence type="ECO:0000259" key="3">
    <source>
        <dbReference type="Pfam" id="PF24181"/>
    </source>
</evidence>
<keyword evidence="4" id="KW-1185">Reference proteome</keyword>
<dbReference type="PIRSF" id="PIRSF005250">
    <property type="entry name" value="UCP005250"/>
    <property type="match status" value="1"/>
</dbReference>
<dbReference type="InterPro" id="IPR016441">
    <property type="entry name" value="Tti1"/>
</dbReference>